<dbReference type="PROSITE" id="PS50883">
    <property type="entry name" value="EAL"/>
    <property type="match status" value="1"/>
</dbReference>
<dbReference type="InterPro" id="IPR050706">
    <property type="entry name" value="Cyclic-di-GMP_PDE-like"/>
</dbReference>
<dbReference type="SMART" id="SM00267">
    <property type="entry name" value="GGDEF"/>
    <property type="match status" value="1"/>
</dbReference>
<dbReference type="InterPro" id="IPR000644">
    <property type="entry name" value="CBS_dom"/>
</dbReference>
<dbReference type="PANTHER" id="PTHR33121">
    <property type="entry name" value="CYCLIC DI-GMP PHOSPHODIESTERASE PDEF"/>
    <property type="match status" value="1"/>
</dbReference>
<feature type="domain" description="GGDEF" evidence="3">
    <location>
        <begin position="336"/>
        <end position="487"/>
    </location>
</feature>
<evidence type="ECO:0000259" key="2">
    <source>
        <dbReference type="PROSITE" id="PS50883"/>
    </source>
</evidence>
<dbReference type="NCBIfam" id="TIGR00254">
    <property type="entry name" value="GGDEF"/>
    <property type="match status" value="1"/>
</dbReference>
<dbReference type="Pfam" id="PF00990">
    <property type="entry name" value="GGDEF"/>
    <property type="match status" value="1"/>
</dbReference>
<dbReference type="CDD" id="cd01948">
    <property type="entry name" value="EAL"/>
    <property type="match status" value="1"/>
</dbReference>
<evidence type="ECO:0000256" key="1">
    <source>
        <dbReference type="PROSITE-ProRule" id="PRU00703"/>
    </source>
</evidence>
<feature type="domain" description="CBS" evidence="4">
    <location>
        <begin position="180"/>
        <end position="238"/>
    </location>
</feature>
<dbReference type="CDD" id="cd01949">
    <property type="entry name" value="GGDEF"/>
    <property type="match status" value="1"/>
</dbReference>
<dbReference type="PROSITE" id="PS50887">
    <property type="entry name" value="GGDEF"/>
    <property type="match status" value="1"/>
</dbReference>
<comment type="caution">
    <text evidence="5">The sequence shown here is derived from an EMBL/GenBank/DDBJ whole genome shotgun (WGS) entry which is preliminary data.</text>
</comment>
<proteinExistence type="predicted"/>
<dbReference type="Gene3D" id="3.20.20.450">
    <property type="entry name" value="EAL domain"/>
    <property type="match status" value="1"/>
</dbReference>
<organism evidence="5 6">
    <name type="scientific">Abyssibacter profundi</name>
    <dbReference type="NCBI Taxonomy" id="2182787"/>
    <lineage>
        <taxon>Bacteria</taxon>
        <taxon>Pseudomonadati</taxon>
        <taxon>Pseudomonadota</taxon>
        <taxon>Gammaproteobacteria</taxon>
        <taxon>Chromatiales</taxon>
        <taxon>Oceanococcaceae</taxon>
        <taxon>Abyssibacter</taxon>
    </lineage>
</organism>
<dbReference type="EMBL" id="QEQK01000002">
    <property type="protein sequence ID" value="PWN57481.1"/>
    <property type="molecule type" value="Genomic_DNA"/>
</dbReference>
<evidence type="ECO:0000313" key="5">
    <source>
        <dbReference type="EMBL" id="PWN57481.1"/>
    </source>
</evidence>
<dbReference type="OrthoDB" id="1673646at2"/>
<keyword evidence="6" id="KW-1185">Reference proteome</keyword>
<dbReference type="InterPro" id="IPR000160">
    <property type="entry name" value="GGDEF_dom"/>
</dbReference>
<dbReference type="GO" id="GO:0071111">
    <property type="term" value="F:cyclic-guanylate-specific phosphodiesterase activity"/>
    <property type="evidence" value="ECO:0007669"/>
    <property type="project" value="InterPro"/>
</dbReference>
<dbReference type="SMART" id="SM00052">
    <property type="entry name" value="EAL"/>
    <property type="match status" value="1"/>
</dbReference>
<dbReference type="Gene3D" id="3.10.580.10">
    <property type="entry name" value="CBS-domain"/>
    <property type="match status" value="1"/>
</dbReference>
<dbReference type="InterPro" id="IPR043128">
    <property type="entry name" value="Rev_trsase/Diguanyl_cyclase"/>
</dbReference>
<dbReference type="Gene3D" id="3.30.70.270">
    <property type="match status" value="1"/>
</dbReference>
<accession>A0A363UPS4</accession>
<dbReference type="PROSITE" id="PS51371">
    <property type="entry name" value="CBS"/>
    <property type="match status" value="1"/>
</dbReference>
<dbReference type="SUPFAM" id="SSF54631">
    <property type="entry name" value="CBS-domain pair"/>
    <property type="match status" value="1"/>
</dbReference>
<feature type="domain" description="EAL" evidence="2">
    <location>
        <begin position="1"/>
        <end position="163"/>
    </location>
</feature>
<sequence length="511" mass="56795">MNVSPQVLLSMLDVHERVPDWMQRHGVDPASVIVEISESKPFDEIEAVIDAIQIYRQAGFRFALDDLGAGYAGLRVWSQLRPAFVKVDRHFVADCDQDPAKREFLRSIKGISNYLGCEVVAEGIEREQEAAVIRTLGIDHAQGFGLARPVESPPIDSTTVFQEQGGYGRGLGLTESLASLIQPTAIVAPDDTAESVLDRIQDWESLPDIPVVDDGRAVGSVNRVRLLDRFARRFTRELHGREPIVQFLDDLAPVLEVDTSIEEASRRLSARSPDVLPSCAVVVEQGVYRGVVPASALMRRLSEAQIRAARYSNPLTLLPGNVPIVERIQALLDRRSDFSVAYCDLNHFKPFNDVYGYAVGDEALQLIAEILAEHMAGEDDFIGHIGGDDFVVVSESERFEACVRRVAETFAERVKRLYRPEHLALGGILAVDRAGRETTFPLMRLAIGVVRPDPQQCQSHHDVATMASDAKHQAKLAEPDYVFFCRRRSPSAVVEVGDKPDEDDEFQLYKL</sequence>
<dbReference type="Pfam" id="PF00563">
    <property type="entry name" value="EAL"/>
    <property type="match status" value="1"/>
</dbReference>
<dbReference type="AlphaFoldDB" id="A0A363UPS4"/>
<dbReference type="InterPro" id="IPR001633">
    <property type="entry name" value="EAL_dom"/>
</dbReference>
<name>A0A363UPS4_9GAMM</name>
<dbReference type="SUPFAM" id="SSF55073">
    <property type="entry name" value="Nucleotide cyclase"/>
    <property type="match status" value="1"/>
</dbReference>
<gene>
    <name evidence="5" type="ORF">DEH80_03055</name>
</gene>
<dbReference type="InterPro" id="IPR029787">
    <property type="entry name" value="Nucleotide_cyclase"/>
</dbReference>
<dbReference type="InterPro" id="IPR046342">
    <property type="entry name" value="CBS_dom_sf"/>
</dbReference>
<dbReference type="Pfam" id="PF00571">
    <property type="entry name" value="CBS"/>
    <property type="match status" value="1"/>
</dbReference>
<evidence type="ECO:0000259" key="3">
    <source>
        <dbReference type="PROSITE" id="PS50887"/>
    </source>
</evidence>
<evidence type="ECO:0000313" key="6">
    <source>
        <dbReference type="Proteomes" id="UP000251800"/>
    </source>
</evidence>
<protein>
    <submittedName>
        <fullName evidence="5">GGDEF domain-containing protein</fullName>
    </submittedName>
</protein>
<evidence type="ECO:0000259" key="4">
    <source>
        <dbReference type="PROSITE" id="PS51371"/>
    </source>
</evidence>
<dbReference type="InterPro" id="IPR035919">
    <property type="entry name" value="EAL_sf"/>
</dbReference>
<dbReference type="PANTHER" id="PTHR33121:SF76">
    <property type="entry name" value="SIGNALING PROTEIN"/>
    <property type="match status" value="1"/>
</dbReference>
<keyword evidence="1" id="KW-0129">CBS domain</keyword>
<dbReference type="Proteomes" id="UP000251800">
    <property type="component" value="Unassembled WGS sequence"/>
</dbReference>
<dbReference type="SUPFAM" id="SSF141868">
    <property type="entry name" value="EAL domain-like"/>
    <property type="match status" value="1"/>
</dbReference>
<reference evidence="5 6" key="1">
    <citation type="submission" date="2018-05" db="EMBL/GenBank/DDBJ databases">
        <title>Abyssibacter profundi OUC007T gen. nov., sp. nov, a marine bacterium isolated from seawater of the Mariana Trench.</title>
        <authorList>
            <person name="Zhou S."/>
        </authorList>
    </citation>
    <scope>NUCLEOTIDE SEQUENCE [LARGE SCALE GENOMIC DNA]</scope>
    <source>
        <strain evidence="5 6">OUC007</strain>
    </source>
</reference>